<gene>
    <name evidence="2" type="ORF">B0J12DRAFT_735212</name>
</gene>
<accession>A0ABQ8GV87</accession>
<proteinExistence type="predicted"/>
<evidence type="ECO:0000313" key="3">
    <source>
        <dbReference type="Proteomes" id="UP000774617"/>
    </source>
</evidence>
<organism evidence="2 3">
    <name type="scientific">Macrophomina phaseolina</name>
    <dbReference type="NCBI Taxonomy" id="35725"/>
    <lineage>
        <taxon>Eukaryota</taxon>
        <taxon>Fungi</taxon>
        <taxon>Dikarya</taxon>
        <taxon>Ascomycota</taxon>
        <taxon>Pezizomycotina</taxon>
        <taxon>Dothideomycetes</taxon>
        <taxon>Dothideomycetes incertae sedis</taxon>
        <taxon>Botryosphaeriales</taxon>
        <taxon>Botryosphaeriaceae</taxon>
        <taxon>Macrophomina</taxon>
    </lineage>
</organism>
<comment type="caution">
    <text evidence="2">The sequence shown here is derived from an EMBL/GenBank/DDBJ whole genome shotgun (WGS) entry which is preliminary data.</text>
</comment>
<feature type="compositionally biased region" description="Basic and acidic residues" evidence="1">
    <location>
        <begin position="116"/>
        <end position="131"/>
    </location>
</feature>
<keyword evidence="3" id="KW-1185">Reference proteome</keyword>
<dbReference type="Proteomes" id="UP000774617">
    <property type="component" value="Unassembled WGS sequence"/>
</dbReference>
<feature type="compositionally biased region" description="Acidic residues" evidence="1">
    <location>
        <begin position="238"/>
        <end position="258"/>
    </location>
</feature>
<evidence type="ECO:0000313" key="2">
    <source>
        <dbReference type="EMBL" id="KAH7063302.1"/>
    </source>
</evidence>
<feature type="region of interest" description="Disordered" evidence="1">
    <location>
        <begin position="1"/>
        <end position="36"/>
    </location>
</feature>
<evidence type="ECO:0000256" key="1">
    <source>
        <dbReference type="SAM" id="MobiDB-lite"/>
    </source>
</evidence>
<name>A0ABQ8GV87_9PEZI</name>
<feature type="compositionally biased region" description="Low complexity" evidence="1">
    <location>
        <begin position="157"/>
        <end position="167"/>
    </location>
</feature>
<feature type="compositionally biased region" description="Polar residues" evidence="1">
    <location>
        <begin position="26"/>
        <end position="36"/>
    </location>
</feature>
<feature type="region of interest" description="Disordered" evidence="1">
    <location>
        <begin position="157"/>
        <end position="265"/>
    </location>
</feature>
<reference evidence="2 3" key="1">
    <citation type="journal article" date="2021" name="Nat. Commun.">
        <title>Genetic determinants of endophytism in the Arabidopsis root mycobiome.</title>
        <authorList>
            <person name="Mesny F."/>
            <person name="Miyauchi S."/>
            <person name="Thiergart T."/>
            <person name="Pickel B."/>
            <person name="Atanasova L."/>
            <person name="Karlsson M."/>
            <person name="Huettel B."/>
            <person name="Barry K.W."/>
            <person name="Haridas S."/>
            <person name="Chen C."/>
            <person name="Bauer D."/>
            <person name="Andreopoulos W."/>
            <person name="Pangilinan J."/>
            <person name="LaButti K."/>
            <person name="Riley R."/>
            <person name="Lipzen A."/>
            <person name="Clum A."/>
            <person name="Drula E."/>
            <person name="Henrissat B."/>
            <person name="Kohler A."/>
            <person name="Grigoriev I.V."/>
            <person name="Martin F.M."/>
            <person name="Hacquard S."/>
        </authorList>
    </citation>
    <scope>NUCLEOTIDE SEQUENCE [LARGE SCALE GENOMIC DNA]</scope>
    <source>
        <strain evidence="2 3">MPI-SDFR-AT-0080</strain>
    </source>
</reference>
<dbReference type="EMBL" id="JAGTJR010000002">
    <property type="protein sequence ID" value="KAH7063302.1"/>
    <property type="molecule type" value="Genomic_DNA"/>
</dbReference>
<sequence>MLEATKASRSARRVSSSLTASDPAMVSSTSPASSFQADLTRELAAVESEEWEREQRIEESVQTLLANATSRKSYKHRGNPGVFDALEPISADEFLDDLAAMGVLLPRSAQEPGEEETAKENAGKKAERRATECTADGASKVATRASSRIAAIAAAATVTATSPVLPSSLPPGPDTDEQGNGNDEVRGENASATNPEIADPISEDGPLPNDAVSLSLSDEDEDNDAASMIGMPSHSPSDGDEDDYDYDDYDDDDDDDDAAAAPSPALARRLRSRVDAVVTGKNGFRLLHPQHFFTPGPDQSAHLTIHYTDDDTLPGATKTHTYGARGTFKDIAPDWSNADYITRLNKWYNQFLLRHGVAGLRPGVMPFSAAERAWLREVGARMERGEMRWGKNRLAVEYNRRWAGTVIEGEDKGKGLNGKTRPARSRDALQSEIYRSELFPESVKGHKTKKVESMG</sequence>
<feature type="region of interest" description="Disordered" evidence="1">
    <location>
        <begin position="106"/>
        <end position="145"/>
    </location>
</feature>
<protein>
    <submittedName>
        <fullName evidence="2">Uncharacterized protein</fullName>
    </submittedName>
</protein>